<protein>
    <submittedName>
        <fullName evidence="3">SWIM-type domain-containing protein</fullName>
    </submittedName>
</protein>
<accession>A0A183JYM3</accession>
<name>A0A183JYM3_9TREM</name>
<keyword evidence="2" id="KW-1185">Reference proteome</keyword>
<evidence type="ECO:0000313" key="2">
    <source>
        <dbReference type="Proteomes" id="UP000279833"/>
    </source>
</evidence>
<dbReference type="AlphaFoldDB" id="A0A183JYM3"/>
<gene>
    <name evidence="1" type="ORF">SCUD_LOCUS7829</name>
</gene>
<dbReference type="WBParaSite" id="SCUD_0000782901-mRNA-1">
    <property type="protein sequence ID" value="SCUD_0000782901-mRNA-1"/>
    <property type="gene ID" value="SCUD_0000782901"/>
</dbReference>
<reference evidence="1 2" key="2">
    <citation type="submission" date="2018-11" db="EMBL/GenBank/DDBJ databases">
        <authorList>
            <consortium name="Pathogen Informatics"/>
        </authorList>
    </citation>
    <scope>NUCLEOTIDE SEQUENCE [LARGE SCALE GENOMIC DNA]</scope>
    <source>
        <strain evidence="1">Dakar</strain>
        <strain evidence="2">Dakar, Senegal</strain>
    </source>
</reference>
<dbReference type="Proteomes" id="UP000279833">
    <property type="component" value="Unassembled WGS sequence"/>
</dbReference>
<proteinExistence type="predicted"/>
<reference evidence="3" key="1">
    <citation type="submission" date="2016-06" db="UniProtKB">
        <authorList>
            <consortium name="WormBaseParasite"/>
        </authorList>
    </citation>
    <scope>IDENTIFICATION</scope>
</reference>
<dbReference type="EMBL" id="UZAK01032482">
    <property type="protein sequence ID" value="VDP27906.1"/>
    <property type="molecule type" value="Genomic_DNA"/>
</dbReference>
<organism evidence="3">
    <name type="scientific">Schistosoma curassoni</name>
    <dbReference type="NCBI Taxonomy" id="6186"/>
    <lineage>
        <taxon>Eukaryota</taxon>
        <taxon>Metazoa</taxon>
        <taxon>Spiralia</taxon>
        <taxon>Lophotrochozoa</taxon>
        <taxon>Platyhelminthes</taxon>
        <taxon>Trematoda</taxon>
        <taxon>Digenea</taxon>
        <taxon>Strigeidida</taxon>
        <taxon>Schistosomatoidea</taxon>
        <taxon>Schistosomatidae</taxon>
        <taxon>Schistosoma</taxon>
    </lineage>
</organism>
<sequence>MISRNNVIIYNIPDSPCQCIRLNKKHQKCSCPVLFTFSSHLLAEQLKESERPICALTKFRNARIVSVKTTNQRLTQKHTSNENNPVEITVNPVASVAGPTYAVNLSHASQYSDLPKKSANLPLIPVVTSGNQCISIKDINPISSSATLEAHNQIPSSDMKAHKTLLILKNLYHVRRKYIQKRRVSNLMPKVLLWLYHIKIYFPASFYPDNRRGGYMGTFSSNVSQDGHCNRRISRSNIRQTAENQRIPRLPSKVLNIKSARYNFFHHFPNRQDRLLDYAPSTQLQQEGAFPNCPPIQAQQINPLYQNSDFMAFRNP</sequence>
<evidence type="ECO:0000313" key="3">
    <source>
        <dbReference type="WBParaSite" id="SCUD_0000782901-mRNA-1"/>
    </source>
</evidence>
<evidence type="ECO:0000313" key="1">
    <source>
        <dbReference type="EMBL" id="VDP27906.1"/>
    </source>
</evidence>